<feature type="chain" id="PRO_5046007202" description="Streptogrisin C" evidence="2">
    <location>
        <begin position="35"/>
        <end position="426"/>
    </location>
</feature>
<dbReference type="EMBL" id="JBHSRF010000009">
    <property type="protein sequence ID" value="MFC6081355.1"/>
    <property type="molecule type" value="Genomic_DNA"/>
</dbReference>
<evidence type="ECO:0000256" key="2">
    <source>
        <dbReference type="SAM" id="SignalP"/>
    </source>
</evidence>
<keyword evidence="2" id="KW-0732">Signal</keyword>
<keyword evidence="4" id="KW-1185">Reference proteome</keyword>
<evidence type="ECO:0000313" key="4">
    <source>
        <dbReference type="Proteomes" id="UP001596137"/>
    </source>
</evidence>
<evidence type="ECO:0008006" key="5">
    <source>
        <dbReference type="Google" id="ProtNLM"/>
    </source>
</evidence>
<accession>A0ABW1NDI4</accession>
<comment type="caution">
    <text evidence="3">The sequence shown here is derived from an EMBL/GenBank/DDBJ whole genome shotgun (WGS) entry which is preliminary data.</text>
</comment>
<evidence type="ECO:0000256" key="1">
    <source>
        <dbReference type="SAM" id="MobiDB-lite"/>
    </source>
</evidence>
<evidence type="ECO:0000313" key="3">
    <source>
        <dbReference type="EMBL" id="MFC6081355.1"/>
    </source>
</evidence>
<sequence length="426" mass="43739">MNNPPRIFKAPRLRHLSVALGIVLAVAGTGTAGAASAPDPVKPKATGPVEHTGPVPGGYASWTDLLLDQQKMVRAADRITATLGRDGDGYAGVVLAPESRELRVYWKGEPPARVGDLVGRLRRDVAISVLPARYSARELEREANRLIRAGSGTLSSIAPLQDGSGLTASTASLGAARTAVAGAAVPVTLEHGVRPVPASRWDDYPPWYGGGAWRNTVTGASCSTGFAVASQGATGIWTAGHCGVPGQAAADPTGQAIGPITAKIPNRDVLLISASSGGRVFNNPVGNVLTEYANPVIGTQSSYVGLFVCTSGAYSGTNCNIRVTAVGVTLIVPTLPGGWLLGMVLAEQQAFTNAMGAGDSGGPVEVVNPSNTTQVYAAGVASVFDGNALVPCTGYVTSGRICAWRMYYSPWSNLIAAYPGMTVVTG</sequence>
<reference evidence="4" key="1">
    <citation type="journal article" date="2019" name="Int. J. Syst. Evol. Microbiol.">
        <title>The Global Catalogue of Microorganisms (GCM) 10K type strain sequencing project: providing services to taxonomists for standard genome sequencing and annotation.</title>
        <authorList>
            <consortium name="The Broad Institute Genomics Platform"/>
            <consortium name="The Broad Institute Genome Sequencing Center for Infectious Disease"/>
            <person name="Wu L."/>
            <person name="Ma J."/>
        </authorList>
    </citation>
    <scope>NUCLEOTIDE SEQUENCE [LARGE SCALE GENOMIC DNA]</scope>
    <source>
        <strain evidence="4">JCM 30346</strain>
    </source>
</reference>
<dbReference type="SUPFAM" id="SSF50494">
    <property type="entry name" value="Trypsin-like serine proteases"/>
    <property type="match status" value="1"/>
</dbReference>
<dbReference type="InterPro" id="IPR009003">
    <property type="entry name" value="Peptidase_S1_PA"/>
</dbReference>
<name>A0ABW1NDI4_9ACTN</name>
<dbReference type="InterPro" id="IPR043504">
    <property type="entry name" value="Peptidase_S1_PA_chymotrypsin"/>
</dbReference>
<feature type="region of interest" description="Disordered" evidence="1">
    <location>
        <begin position="33"/>
        <end position="54"/>
    </location>
</feature>
<dbReference type="Gene3D" id="2.40.10.10">
    <property type="entry name" value="Trypsin-like serine proteases"/>
    <property type="match status" value="2"/>
</dbReference>
<gene>
    <name evidence="3" type="ORF">ACFP1K_09305</name>
</gene>
<dbReference type="RefSeq" id="WP_380749098.1">
    <property type="nucleotide sequence ID" value="NZ_JBHSRF010000009.1"/>
</dbReference>
<feature type="signal peptide" evidence="2">
    <location>
        <begin position="1"/>
        <end position="34"/>
    </location>
</feature>
<proteinExistence type="predicted"/>
<protein>
    <recommendedName>
        <fullName evidence="5">Streptogrisin C</fullName>
    </recommendedName>
</protein>
<dbReference type="Proteomes" id="UP001596137">
    <property type="component" value="Unassembled WGS sequence"/>
</dbReference>
<organism evidence="3 4">
    <name type="scientific">Sphaerisporangium aureirubrum</name>
    <dbReference type="NCBI Taxonomy" id="1544736"/>
    <lineage>
        <taxon>Bacteria</taxon>
        <taxon>Bacillati</taxon>
        <taxon>Actinomycetota</taxon>
        <taxon>Actinomycetes</taxon>
        <taxon>Streptosporangiales</taxon>
        <taxon>Streptosporangiaceae</taxon>
        <taxon>Sphaerisporangium</taxon>
    </lineage>
</organism>